<dbReference type="InterPro" id="IPR039421">
    <property type="entry name" value="Type_1_exporter"/>
</dbReference>
<comment type="subcellular location">
    <subcellularLocation>
        <location evidence="1">Mitochondrion inner membrane</location>
        <topology evidence="1">Multi-pass membrane protein</topology>
    </subcellularLocation>
</comment>
<reference evidence="10 11" key="1">
    <citation type="journal article" date="2017" name="Genome Biol.">
        <title>New reference genome sequences of hot pepper reveal the massive evolution of plant disease-resistance genes by retroduplication.</title>
        <authorList>
            <person name="Kim S."/>
            <person name="Park J."/>
            <person name="Yeom S.I."/>
            <person name="Kim Y.M."/>
            <person name="Seo E."/>
            <person name="Kim K.T."/>
            <person name="Kim M.S."/>
            <person name="Lee J.M."/>
            <person name="Cheong K."/>
            <person name="Shin H.S."/>
            <person name="Kim S.B."/>
            <person name="Han K."/>
            <person name="Lee J."/>
            <person name="Park M."/>
            <person name="Lee H.A."/>
            <person name="Lee H.Y."/>
            <person name="Lee Y."/>
            <person name="Oh S."/>
            <person name="Lee J.H."/>
            <person name="Choi E."/>
            <person name="Choi E."/>
            <person name="Lee S.E."/>
            <person name="Jeon J."/>
            <person name="Kim H."/>
            <person name="Choi G."/>
            <person name="Song H."/>
            <person name="Lee J."/>
            <person name="Lee S.C."/>
            <person name="Kwon J.K."/>
            <person name="Lee H.Y."/>
            <person name="Koo N."/>
            <person name="Hong Y."/>
            <person name="Kim R.W."/>
            <person name="Kang W.H."/>
            <person name="Huh J.H."/>
            <person name="Kang B.C."/>
            <person name="Yang T.J."/>
            <person name="Lee Y.H."/>
            <person name="Bennetzen J.L."/>
            <person name="Choi D."/>
        </authorList>
    </citation>
    <scope>NUCLEOTIDE SEQUENCE [LARGE SCALE GENOMIC DNA]</scope>
    <source>
        <strain evidence="11">cv. PBC81</strain>
    </source>
</reference>
<dbReference type="GO" id="GO:0090374">
    <property type="term" value="P:oligopeptide export from mitochondrion"/>
    <property type="evidence" value="ECO:0007669"/>
    <property type="project" value="TreeGrafter"/>
</dbReference>
<dbReference type="GO" id="GO:0005524">
    <property type="term" value="F:ATP binding"/>
    <property type="evidence" value="ECO:0007669"/>
    <property type="project" value="UniProtKB-KW"/>
</dbReference>
<dbReference type="PROSITE" id="PS00211">
    <property type="entry name" value="ABC_TRANSPORTER_1"/>
    <property type="match status" value="1"/>
</dbReference>
<evidence type="ECO:0000256" key="6">
    <source>
        <dbReference type="ARBA" id="ARBA00022989"/>
    </source>
</evidence>
<keyword evidence="4" id="KW-0547">Nucleotide-binding</keyword>
<evidence type="ECO:0000256" key="4">
    <source>
        <dbReference type="ARBA" id="ARBA00022741"/>
    </source>
</evidence>
<dbReference type="GO" id="GO:0016887">
    <property type="term" value="F:ATP hydrolysis activity"/>
    <property type="evidence" value="ECO:0007669"/>
    <property type="project" value="InterPro"/>
</dbReference>
<evidence type="ECO:0000256" key="7">
    <source>
        <dbReference type="ARBA" id="ARBA00023136"/>
    </source>
</evidence>
<dbReference type="Pfam" id="PF00005">
    <property type="entry name" value="ABC_tran"/>
    <property type="match status" value="1"/>
</dbReference>
<dbReference type="PANTHER" id="PTHR43394:SF7">
    <property type="entry name" value="ABC TRANSPORTER B FAMILY MEMBER 28"/>
    <property type="match status" value="1"/>
</dbReference>
<dbReference type="FunFam" id="3.40.50.300:FF:000403">
    <property type="entry name" value="ATP-binding cassette sub-family B member 8, mitochondrial"/>
    <property type="match status" value="1"/>
</dbReference>
<protein>
    <submittedName>
        <fullName evidence="10">ABC transporter B family member 28</fullName>
    </submittedName>
</protein>
<evidence type="ECO:0000256" key="5">
    <source>
        <dbReference type="ARBA" id="ARBA00022840"/>
    </source>
</evidence>
<keyword evidence="2" id="KW-0813">Transport</keyword>
<dbReference type="InterPro" id="IPR036640">
    <property type="entry name" value="ABC1_TM_sf"/>
</dbReference>
<dbReference type="AlphaFoldDB" id="A0A2G2X6J1"/>
<feature type="domain" description="ABC transmembrane type-1" evidence="9">
    <location>
        <begin position="1"/>
        <end position="47"/>
    </location>
</feature>
<dbReference type="GO" id="GO:0015421">
    <property type="term" value="F:ABC-type oligopeptide transporter activity"/>
    <property type="evidence" value="ECO:0007669"/>
    <property type="project" value="TreeGrafter"/>
</dbReference>
<evidence type="ECO:0000259" key="8">
    <source>
        <dbReference type="PROSITE" id="PS50893"/>
    </source>
</evidence>
<dbReference type="SUPFAM" id="SSF52540">
    <property type="entry name" value="P-loop containing nucleoside triphosphate hydrolases"/>
    <property type="match status" value="1"/>
</dbReference>
<dbReference type="OrthoDB" id="6500128at2759"/>
<proteinExistence type="predicted"/>
<dbReference type="InterPro" id="IPR003593">
    <property type="entry name" value="AAA+_ATPase"/>
</dbReference>
<sequence length="368" mass="39961">MALYCLGGSKVKAGELSVGIVASFIGYTFTLTFAVQGLVNTFGDLRAALAATERINSVLSDAEIDEALAYSLEKDMKQKKVHDEVLELYLVNGSNEKKQSTKTRYMSTLKFGSSVRNLAETGDICLEDVDFSYPVRPDVEILRGLNLTLKCGTVTALVGPSGAGKSTVVQLLSRFYEPTRGRITVAGEDLRTFDKSQWARVVSIVNQEPVLFSVSVGENIAYALPDEYVSKEDVIKAAKAANAHEFIISMPQGYDTLVGERGGLLSGGQRQRIAIARALLKNAPVLILDEATSALDTVSERLVQEALDHLMKGRTTLVIAHRLSTVQNADQIALCADGKIAELGTHLELLERKGLYASLVDTQRLAFE</sequence>
<dbReference type="InterPro" id="IPR003439">
    <property type="entry name" value="ABC_transporter-like_ATP-bd"/>
</dbReference>
<keyword evidence="3" id="KW-0812">Transmembrane</keyword>
<reference evidence="11" key="2">
    <citation type="journal article" date="2017" name="J. Anim. Genet.">
        <title>Multiple reference genome sequences of hot pepper reveal the massive evolution of plant disease resistance genes by retroduplication.</title>
        <authorList>
            <person name="Kim S."/>
            <person name="Park J."/>
            <person name="Yeom S.-I."/>
            <person name="Kim Y.-M."/>
            <person name="Seo E."/>
            <person name="Kim K.-T."/>
            <person name="Kim M.-S."/>
            <person name="Lee J.M."/>
            <person name="Cheong K."/>
            <person name="Shin H.-S."/>
            <person name="Kim S.-B."/>
            <person name="Han K."/>
            <person name="Lee J."/>
            <person name="Park M."/>
            <person name="Lee H.-A."/>
            <person name="Lee H.-Y."/>
            <person name="Lee Y."/>
            <person name="Oh S."/>
            <person name="Lee J.H."/>
            <person name="Choi E."/>
            <person name="Choi E."/>
            <person name="Lee S.E."/>
            <person name="Jeon J."/>
            <person name="Kim H."/>
            <person name="Choi G."/>
            <person name="Song H."/>
            <person name="Lee J."/>
            <person name="Lee S.-C."/>
            <person name="Kwon J.-K."/>
            <person name="Lee H.-Y."/>
            <person name="Koo N."/>
            <person name="Hong Y."/>
            <person name="Kim R.W."/>
            <person name="Kang W.-H."/>
            <person name="Huh J.H."/>
            <person name="Kang B.-C."/>
            <person name="Yang T.-J."/>
            <person name="Lee Y.-H."/>
            <person name="Bennetzen J.L."/>
            <person name="Choi D."/>
        </authorList>
    </citation>
    <scope>NUCLEOTIDE SEQUENCE [LARGE SCALE GENOMIC DNA]</scope>
    <source>
        <strain evidence="11">cv. PBC81</strain>
    </source>
</reference>
<dbReference type="EMBL" id="MLFT02000003">
    <property type="protein sequence ID" value="PHT53080.1"/>
    <property type="molecule type" value="Genomic_DNA"/>
</dbReference>
<evidence type="ECO:0000313" key="10">
    <source>
        <dbReference type="EMBL" id="PHT53080.1"/>
    </source>
</evidence>
<dbReference type="SMART" id="SM00382">
    <property type="entry name" value="AAA"/>
    <property type="match status" value="1"/>
</dbReference>
<dbReference type="Gene3D" id="1.20.1560.10">
    <property type="entry name" value="ABC transporter type 1, transmembrane domain"/>
    <property type="match status" value="1"/>
</dbReference>
<evidence type="ECO:0000313" key="11">
    <source>
        <dbReference type="Proteomes" id="UP000224567"/>
    </source>
</evidence>
<evidence type="ECO:0000256" key="1">
    <source>
        <dbReference type="ARBA" id="ARBA00004448"/>
    </source>
</evidence>
<dbReference type="GO" id="GO:0005743">
    <property type="term" value="C:mitochondrial inner membrane"/>
    <property type="evidence" value="ECO:0007669"/>
    <property type="project" value="UniProtKB-SubCell"/>
</dbReference>
<dbReference type="InterPro" id="IPR011527">
    <property type="entry name" value="ABC1_TM_dom"/>
</dbReference>
<evidence type="ECO:0000256" key="3">
    <source>
        <dbReference type="ARBA" id="ARBA00022692"/>
    </source>
</evidence>
<name>A0A2G2X6J1_CAPBA</name>
<dbReference type="STRING" id="33114.A0A2G2X6J1"/>
<dbReference type="CDD" id="cd03249">
    <property type="entry name" value="ABC_MTABC3_MDL1_MDL2"/>
    <property type="match status" value="1"/>
</dbReference>
<dbReference type="SUPFAM" id="SSF90123">
    <property type="entry name" value="ABC transporter transmembrane region"/>
    <property type="match status" value="1"/>
</dbReference>
<organism evidence="10 11">
    <name type="scientific">Capsicum baccatum</name>
    <name type="common">Peruvian pepper</name>
    <dbReference type="NCBI Taxonomy" id="33114"/>
    <lineage>
        <taxon>Eukaryota</taxon>
        <taxon>Viridiplantae</taxon>
        <taxon>Streptophyta</taxon>
        <taxon>Embryophyta</taxon>
        <taxon>Tracheophyta</taxon>
        <taxon>Spermatophyta</taxon>
        <taxon>Magnoliopsida</taxon>
        <taxon>eudicotyledons</taxon>
        <taxon>Gunneridae</taxon>
        <taxon>Pentapetalae</taxon>
        <taxon>asterids</taxon>
        <taxon>lamiids</taxon>
        <taxon>Solanales</taxon>
        <taxon>Solanaceae</taxon>
        <taxon>Solanoideae</taxon>
        <taxon>Capsiceae</taxon>
        <taxon>Capsicum</taxon>
    </lineage>
</organism>
<keyword evidence="6" id="KW-1133">Transmembrane helix</keyword>
<feature type="domain" description="ABC transporter" evidence="8">
    <location>
        <begin position="124"/>
        <end position="362"/>
    </location>
</feature>
<keyword evidence="7" id="KW-0472">Membrane</keyword>
<comment type="caution">
    <text evidence="10">The sequence shown here is derived from an EMBL/GenBank/DDBJ whole genome shotgun (WGS) entry which is preliminary data.</text>
</comment>
<keyword evidence="11" id="KW-1185">Reference proteome</keyword>
<dbReference type="PANTHER" id="PTHR43394">
    <property type="entry name" value="ATP-DEPENDENT PERMEASE MDL1, MITOCHONDRIAL"/>
    <property type="match status" value="1"/>
</dbReference>
<evidence type="ECO:0000259" key="9">
    <source>
        <dbReference type="PROSITE" id="PS50929"/>
    </source>
</evidence>
<accession>A0A2G2X6J1</accession>
<dbReference type="Proteomes" id="UP000224567">
    <property type="component" value="Unassembled WGS sequence"/>
</dbReference>
<gene>
    <name evidence="10" type="ORF">CQW23_07542</name>
</gene>
<keyword evidence="5" id="KW-0067">ATP-binding</keyword>
<dbReference type="InterPro" id="IPR027417">
    <property type="entry name" value="P-loop_NTPase"/>
</dbReference>
<dbReference type="InterPro" id="IPR017871">
    <property type="entry name" value="ABC_transporter-like_CS"/>
</dbReference>
<dbReference type="PROSITE" id="PS50929">
    <property type="entry name" value="ABC_TM1F"/>
    <property type="match status" value="1"/>
</dbReference>
<evidence type="ECO:0000256" key="2">
    <source>
        <dbReference type="ARBA" id="ARBA00022448"/>
    </source>
</evidence>
<dbReference type="Gene3D" id="3.40.50.300">
    <property type="entry name" value="P-loop containing nucleotide triphosphate hydrolases"/>
    <property type="match status" value="1"/>
</dbReference>
<dbReference type="PROSITE" id="PS50893">
    <property type="entry name" value="ABC_TRANSPORTER_2"/>
    <property type="match status" value="1"/>
</dbReference>